<dbReference type="SUPFAM" id="SSF53032">
    <property type="entry name" value="tRNA-intron endonuclease catalytic domain-like"/>
    <property type="match status" value="2"/>
</dbReference>
<dbReference type="EMBL" id="QKNX01000003">
    <property type="protein sequence ID" value="TKR25791.1"/>
    <property type="molecule type" value="Genomic_DNA"/>
</dbReference>
<evidence type="ECO:0000313" key="8">
    <source>
        <dbReference type="Proteomes" id="UP000308037"/>
    </source>
</evidence>
<dbReference type="GO" id="GO:0003676">
    <property type="term" value="F:nucleic acid binding"/>
    <property type="evidence" value="ECO:0007669"/>
    <property type="project" value="InterPro"/>
</dbReference>
<dbReference type="PANTHER" id="PTHR21227">
    <property type="entry name" value="TRNA-SPLICING ENDONUCLEASE SUBUNIT SEN2"/>
    <property type="match status" value="1"/>
</dbReference>
<dbReference type="SUPFAM" id="SSF55267">
    <property type="entry name" value="tRNA-intron endonuclease N-terminal domain-like"/>
    <property type="match status" value="2"/>
</dbReference>
<reference evidence="7 8" key="1">
    <citation type="submission" date="2019-04" db="EMBL/GenBank/DDBJ databases">
        <title>Natronomonas sp. F20-122 a newhaloarchaeon isolated from a saline saltern of Isla Bacuta, Huelva, Spain.</title>
        <authorList>
            <person name="Duran-Viseras A."/>
            <person name="Sanchez-Porro C."/>
            <person name="Ventosa A."/>
        </authorList>
    </citation>
    <scope>NUCLEOTIDE SEQUENCE [LARGE SCALE GENOMIC DNA]</scope>
    <source>
        <strain evidence="7 8">F20-122</strain>
    </source>
</reference>
<organism evidence="7 8">
    <name type="scientific">Natronomonas salsuginis</name>
    <dbReference type="NCBI Taxonomy" id="2217661"/>
    <lineage>
        <taxon>Archaea</taxon>
        <taxon>Methanobacteriati</taxon>
        <taxon>Methanobacteriota</taxon>
        <taxon>Stenosarchaea group</taxon>
        <taxon>Halobacteria</taxon>
        <taxon>Halobacteriales</taxon>
        <taxon>Natronomonadaceae</taxon>
        <taxon>Natronomonas</taxon>
    </lineage>
</organism>
<dbReference type="Gene3D" id="3.40.1350.10">
    <property type="match status" value="2"/>
</dbReference>
<dbReference type="Proteomes" id="UP000308037">
    <property type="component" value="Unassembled WGS sequence"/>
</dbReference>
<dbReference type="Gene3D" id="3.40.1170.20">
    <property type="entry name" value="tRNA intron endonuclease, N-terminal domain"/>
    <property type="match status" value="2"/>
</dbReference>
<feature type="active site" evidence="4">
    <location>
        <position position="313"/>
    </location>
</feature>
<dbReference type="InterPro" id="IPR006677">
    <property type="entry name" value="tRNA_intron_Endonuc_cat-like"/>
</dbReference>
<dbReference type="InterPro" id="IPR036740">
    <property type="entry name" value="tRNA_intron_Endonuc_N_sf"/>
</dbReference>
<feature type="domain" description="tRNA intron endonuclease catalytic" evidence="5">
    <location>
        <begin position="241"/>
        <end position="327"/>
    </location>
</feature>
<dbReference type="GO" id="GO:0005737">
    <property type="term" value="C:cytoplasm"/>
    <property type="evidence" value="ECO:0007669"/>
    <property type="project" value="TreeGrafter"/>
</dbReference>
<evidence type="ECO:0000256" key="3">
    <source>
        <dbReference type="ARBA" id="ARBA00024798"/>
    </source>
</evidence>
<keyword evidence="1 4" id="KW-0819">tRNA processing</keyword>
<dbReference type="Pfam" id="PF02778">
    <property type="entry name" value="tRNA_int_endo_N"/>
    <property type="match status" value="2"/>
</dbReference>
<dbReference type="HAMAP" id="MF_01834">
    <property type="entry name" value="EndA_long"/>
    <property type="match status" value="1"/>
</dbReference>
<comment type="function">
    <text evidence="3">Endonuclease that removes tRNA introns. Cleaves pre-tRNA at the 5'- and 3'-splice sites to release the intron. The products are an intron and two tRNA half-molecules bearing 2',3' cyclic phosphate and 5'-OH termini. Recognizes a pseudosymmetric substrate in which 2 bulged loops of 3 bases are separated by a stem of 4 bp.</text>
</comment>
<keyword evidence="8" id="KW-1185">Reference proteome</keyword>
<comment type="caution">
    <text evidence="7">The sequence shown here is derived from an EMBL/GenBank/DDBJ whole genome shotgun (WGS) entry which is preliminary data.</text>
</comment>
<dbReference type="InterPro" id="IPR011856">
    <property type="entry name" value="tRNA_endonuc-like_dom_sf"/>
</dbReference>
<dbReference type="InterPro" id="IPR006676">
    <property type="entry name" value="tRNA_splic"/>
</dbReference>
<evidence type="ECO:0000256" key="2">
    <source>
        <dbReference type="ARBA" id="ARBA00023239"/>
    </source>
</evidence>
<dbReference type="OrthoDB" id="46045at2157"/>
<dbReference type="PANTHER" id="PTHR21227:SF0">
    <property type="entry name" value="TRNA-SPLICING ENDONUCLEASE SUBUNIT SEN2"/>
    <property type="match status" value="1"/>
</dbReference>
<dbReference type="NCBIfam" id="NF006794">
    <property type="entry name" value="PRK09300.1-1"/>
    <property type="match status" value="1"/>
</dbReference>
<comment type="function">
    <text evidence="4">Endonuclease that removes tRNA introns. Cleaves pre-tRNA at the 5' and 3' splice sites to release the intron. The products are an intron and two tRNA half-molecules bearing 2',3' cyclic phosphate and 5'-OH termini. Recognizes a pseudosymmetric substrate in which 2 bulged loops of 3 bases are separated by a stem of 4 bp.</text>
</comment>
<evidence type="ECO:0000256" key="1">
    <source>
        <dbReference type="ARBA" id="ARBA00022694"/>
    </source>
</evidence>
<dbReference type="EC" id="4.6.1.16" evidence="4"/>
<comment type="similarity">
    <text evidence="4">Belongs to the tRNA-intron endonuclease family. Archaeal long subfamily.</text>
</comment>
<dbReference type="GO" id="GO:0006388">
    <property type="term" value="P:tRNA splicing, via endonucleolytic cleavage and ligation"/>
    <property type="evidence" value="ECO:0007669"/>
    <property type="project" value="UniProtKB-UniRule"/>
</dbReference>
<comment type="subunit">
    <text evidence="4">Homodimer.</text>
</comment>
<dbReference type="Pfam" id="PF01974">
    <property type="entry name" value="tRNA_int_endo"/>
    <property type="match status" value="1"/>
</dbReference>
<dbReference type="CDD" id="cd22363">
    <property type="entry name" value="tRNA-intron_lyase_C"/>
    <property type="match status" value="2"/>
</dbReference>
<name>A0A4U5JBY4_9EURY</name>
<feature type="domain" description="tRNA intron endonuclease N-terminal" evidence="6">
    <location>
        <begin position="1"/>
        <end position="55"/>
    </location>
</feature>
<evidence type="ECO:0000259" key="6">
    <source>
        <dbReference type="Pfam" id="PF02778"/>
    </source>
</evidence>
<feature type="domain" description="tRNA intron endonuclease N-terminal" evidence="6">
    <location>
        <begin position="169"/>
        <end position="225"/>
    </location>
</feature>
<dbReference type="RefSeq" id="WP_137276798.1">
    <property type="nucleotide sequence ID" value="NZ_QKNX01000003.1"/>
</dbReference>
<evidence type="ECO:0000259" key="5">
    <source>
        <dbReference type="Pfam" id="PF01974"/>
    </source>
</evidence>
<dbReference type="InterPro" id="IPR023516">
    <property type="entry name" value="tRNA_splic_arch_long"/>
</dbReference>
<keyword evidence="2 4" id="KW-0456">Lyase</keyword>
<proteinExistence type="inferred from homology"/>
<dbReference type="InterPro" id="IPR036167">
    <property type="entry name" value="tRNA_intron_Endo_cat-like_sf"/>
</dbReference>
<feature type="active site" evidence="4">
    <location>
        <position position="282"/>
    </location>
</feature>
<dbReference type="GO" id="GO:0000213">
    <property type="term" value="F:tRNA-intron lyase activity"/>
    <property type="evidence" value="ECO:0007669"/>
    <property type="project" value="UniProtKB-UniRule"/>
</dbReference>
<comment type="catalytic activity">
    <reaction evidence="4">
        <text>pretRNA = a 3'-half-tRNA molecule with a 5'-OH end + a 5'-half-tRNA molecule with a 2',3'-cyclic phosphate end + an intron with a 2',3'-cyclic phosphate and a 5'-hydroxyl terminus.</text>
        <dbReference type="EC" id="4.6.1.16"/>
    </reaction>
</comment>
<dbReference type="NCBIfam" id="TIGR00324">
    <property type="entry name" value="endA"/>
    <property type="match status" value="1"/>
</dbReference>
<evidence type="ECO:0000313" key="7">
    <source>
        <dbReference type="EMBL" id="TKR25791.1"/>
    </source>
</evidence>
<feature type="active site" evidence="4">
    <location>
        <position position="271"/>
    </location>
</feature>
<sequence length="335" mass="36534">MQGHLADGLVEVGPNGRERYYDSSGYGRPRGDGVVLDPIEAAHLLYRGDLDAVDGAGLQEFLADNDGIVARFLVYKDLRQRGFYVSPAREGWVAEPTGVDFVVHPRGDGPWDGTVEYRVRVVGERTAVSVASLGDAVLAVVDEESELTYLETDRPAIGGDSLLETPPDVEGTLLGDRAICWSPPADLYERGFYGQPLDGDDDALQLSLLEAAYLADRGVLSVEGGADAIESRGRSVEGDRFGRRLTVYRTLRACGVVPKTGFKFGADFRTYETVEHVDELGHSELLVRVLDADAERSPRDIALDVRLAHGVRKRMVFALVGTDSVRWLSVGRLTP</sequence>
<gene>
    <name evidence="4 7" type="primary">endA</name>
    <name evidence="7" type="ORF">DM868_10330</name>
</gene>
<protein>
    <recommendedName>
        <fullName evidence="4">tRNA-splicing endonuclease</fullName>
        <ecNumber evidence="4">4.6.1.16</ecNumber>
    </recommendedName>
    <alternativeName>
        <fullName evidence="4">tRNA-intron endonuclease</fullName>
    </alternativeName>
</protein>
<accession>A0A4U5JBY4</accession>
<dbReference type="AlphaFoldDB" id="A0A4U5JBY4"/>
<evidence type="ECO:0000256" key="4">
    <source>
        <dbReference type="HAMAP-Rule" id="MF_01834"/>
    </source>
</evidence>
<dbReference type="InterPro" id="IPR006678">
    <property type="entry name" value="tRNA_intron_Endonuc_N"/>
</dbReference>